<dbReference type="Proteomes" id="UP000033866">
    <property type="component" value="Unassembled WGS sequence"/>
</dbReference>
<accession>A0A0G0DT70</accession>
<evidence type="ECO:0000313" key="2">
    <source>
        <dbReference type="Proteomes" id="UP000033866"/>
    </source>
</evidence>
<protein>
    <submittedName>
        <fullName evidence="1">Uncharacterized protein</fullName>
    </submittedName>
</protein>
<gene>
    <name evidence="1" type="ORF">UR61_C0003G0013</name>
</gene>
<proteinExistence type="predicted"/>
<comment type="caution">
    <text evidence="1">The sequence shown here is derived from an EMBL/GenBank/DDBJ whole genome shotgun (WGS) entry which is preliminary data.</text>
</comment>
<sequence length="219" mass="25325">MDTQARARTISSTQDHLEVKDIVDDLVITKSGSVALVIQTSAINFDLLAEYEQDGKVYAFAGLLNSLNFHIQILIRTRRVDISNYVDYLKEQEKDSMSEGLRKQLRIYTEFIQNLIVQNDVLDKNFFIVVPFNPAGEVPVGNLIQSKKTREEMEQHMQMKQDQLIEKAKIFLYPKRDHILKQLGRMGLFGHQLTTKELITEFYTIYNPEEEIPKEENGG</sequence>
<reference evidence="1 2" key="1">
    <citation type="journal article" date="2015" name="Nature">
        <title>rRNA introns, odd ribosomes, and small enigmatic genomes across a large radiation of phyla.</title>
        <authorList>
            <person name="Brown C.T."/>
            <person name="Hug L.A."/>
            <person name="Thomas B.C."/>
            <person name="Sharon I."/>
            <person name="Castelle C.J."/>
            <person name="Singh A."/>
            <person name="Wilkins M.J."/>
            <person name="Williams K.H."/>
            <person name="Banfield J.F."/>
        </authorList>
    </citation>
    <scope>NUCLEOTIDE SEQUENCE [LARGE SCALE GENOMIC DNA]</scope>
</reference>
<organism evidence="1 2">
    <name type="scientific">candidate division WS6 bacterium GW2011_GWE1_34_7</name>
    <dbReference type="NCBI Taxonomy" id="1619093"/>
    <lineage>
        <taxon>Bacteria</taxon>
        <taxon>Candidatus Dojkabacteria</taxon>
    </lineage>
</organism>
<evidence type="ECO:0000313" key="1">
    <source>
        <dbReference type="EMBL" id="KKP66175.1"/>
    </source>
</evidence>
<dbReference type="AlphaFoldDB" id="A0A0G0DT70"/>
<name>A0A0G0DT70_9BACT</name>
<dbReference type="EMBL" id="LBPV01000003">
    <property type="protein sequence ID" value="KKP66175.1"/>
    <property type="molecule type" value="Genomic_DNA"/>
</dbReference>